<name>A0A0F9WP81_9ZZZZ</name>
<gene>
    <name evidence="2" type="ORF">LCGC14_0329580</name>
</gene>
<keyword evidence="1" id="KW-0812">Transmembrane</keyword>
<accession>A0A0F9WP81</accession>
<feature type="transmembrane region" description="Helical" evidence="1">
    <location>
        <begin position="58"/>
        <end position="78"/>
    </location>
</feature>
<dbReference type="AlphaFoldDB" id="A0A0F9WP81"/>
<feature type="transmembrane region" description="Helical" evidence="1">
    <location>
        <begin position="99"/>
        <end position="118"/>
    </location>
</feature>
<evidence type="ECO:0000256" key="1">
    <source>
        <dbReference type="SAM" id="Phobius"/>
    </source>
</evidence>
<keyword evidence="1" id="KW-0472">Membrane</keyword>
<protein>
    <submittedName>
        <fullName evidence="2">Uncharacterized protein</fullName>
    </submittedName>
</protein>
<comment type="caution">
    <text evidence="2">The sequence shown here is derived from an EMBL/GenBank/DDBJ whole genome shotgun (WGS) entry which is preliminary data.</text>
</comment>
<feature type="transmembrane region" description="Helical" evidence="1">
    <location>
        <begin position="14"/>
        <end position="36"/>
    </location>
</feature>
<dbReference type="EMBL" id="LAZR01000230">
    <property type="protein sequence ID" value="KKN80513.1"/>
    <property type="molecule type" value="Genomic_DNA"/>
</dbReference>
<evidence type="ECO:0000313" key="2">
    <source>
        <dbReference type="EMBL" id="KKN80513.1"/>
    </source>
</evidence>
<reference evidence="2" key="1">
    <citation type="journal article" date="2015" name="Nature">
        <title>Complex archaea that bridge the gap between prokaryotes and eukaryotes.</title>
        <authorList>
            <person name="Spang A."/>
            <person name="Saw J.H."/>
            <person name="Jorgensen S.L."/>
            <person name="Zaremba-Niedzwiedzka K."/>
            <person name="Martijn J."/>
            <person name="Lind A.E."/>
            <person name="van Eijk R."/>
            <person name="Schleper C."/>
            <person name="Guy L."/>
            <person name="Ettema T.J."/>
        </authorList>
    </citation>
    <scope>NUCLEOTIDE SEQUENCE</scope>
</reference>
<proteinExistence type="predicted"/>
<sequence length="120" mass="13568">MGKQAKTTIYLKKALFSLGVISIGIIVLLVILYAAVKSDHIVTQILNYVNDISSIARYLRWLVVGAIIIFWDEIVDYVSIAKGLEEEQKQRAKSMRWHVLFAVLAFEILVVEALPAKFMS</sequence>
<keyword evidence="1" id="KW-1133">Transmembrane helix</keyword>
<organism evidence="2">
    <name type="scientific">marine sediment metagenome</name>
    <dbReference type="NCBI Taxonomy" id="412755"/>
    <lineage>
        <taxon>unclassified sequences</taxon>
        <taxon>metagenomes</taxon>
        <taxon>ecological metagenomes</taxon>
    </lineage>
</organism>